<dbReference type="GO" id="GO:0043755">
    <property type="term" value="F:alpha-ribazole phosphatase activity"/>
    <property type="evidence" value="ECO:0007669"/>
    <property type="project" value="UniProtKB-UniRule"/>
</dbReference>
<dbReference type="InterPro" id="IPR013078">
    <property type="entry name" value="His_Pase_superF_clade-1"/>
</dbReference>
<dbReference type="SUPFAM" id="SSF53254">
    <property type="entry name" value="Phosphoglycerate mutase-like"/>
    <property type="match status" value="1"/>
</dbReference>
<reference evidence="7 8" key="1">
    <citation type="submission" date="2020-03" db="EMBL/GenBank/DDBJ databases">
        <title>Soil Listeria distribution.</title>
        <authorList>
            <person name="Liao J."/>
            <person name="Wiedmann M."/>
        </authorList>
    </citation>
    <scope>NUCLEOTIDE SEQUENCE [LARGE SCALE GENOMIC DNA]</scope>
    <source>
        <strain evidence="7 8">FSL L7-1829</strain>
    </source>
</reference>
<dbReference type="CDD" id="cd07067">
    <property type="entry name" value="HP_PGM_like"/>
    <property type="match status" value="1"/>
</dbReference>
<dbReference type="InterPro" id="IPR029033">
    <property type="entry name" value="His_PPase_superfam"/>
</dbReference>
<sequence>MRLIFVRHGETDLNLARKYCGQLDVGLNEHGIQQMELLRENLDSYSFDLVITSDLLRAHQSAEILTDVKAFCFPAFNEMDFGDFEGYTYQEISAKFPLDWDNYCNNWQTAIFPNGESFPIFYDRVIAAFMEEWKKWQQFDTVLFVGHLGVLRVIALFLQKQKIAFYWDNDFKQGTYSLWDNESQRFVILNQ</sequence>
<dbReference type="SMART" id="SM00855">
    <property type="entry name" value="PGAM"/>
    <property type="match status" value="1"/>
</dbReference>
<accession>A0A7X0TB73</accession>
<protein>
    <recommendedName>
        <fullName evidence="4">Alpha-ribazole phosphatase</fullName>
        <ecNumber evidence="4">3.1.3.73</ecNumber>
    </recommendedName>
</protein>
<dbReference type="EC" id="3.1.3.73" evidence="4"/>
<dbReference type="InterPro" id="IPR017578">
    <property type="entry name" value="Ribazole_CobC"/>
</dbReference>
<feature type="binding site" evidence="6">
    <location>
        <begin position="7"/>
        <end position="14"/>
    </location>
    <ligand>
        <name>substrate</name>
    </ligand>
</feature>
<dbReference type="PANTHER" id="PTHR11931">
    <property type="entry name" value="PHOSPHOGLYCERATE MUTASE"/>
    <property type="match status" value="1"/>
</dbReference>
<feature type="active site" description="Proton donor/acceptor" evidence="5">
    <location>
        <position position="78"/>
    </location>
</feature>
<name>A0A7X0TB73_LISWE</name>
<feature type="binding site" evidence="6">
    <location>
        <position position="57"/>
    </location>
    <ligand>
        <name>substrate</name>
    </ligand>
</feature>
<keyword evidence="3" id="KW-0413">Isomerase</keyword>
<evidence type="ECO:0000313" key="8">
    <source>
        <dbReference type="Proteomes" id="UP000522007"/>
    </source>
</evidence>
<dbReference type="GO" id="GO:0009236">
    <property type="term" value="P:cobalamin biosynthetic process"/>
    <property type="evidence" value="ECO:0007669"/>
    <property type="project" value="UniProtKB-UniRule"/>
</dbReference>
<evidence type="ECO:0000256" key="6">
    <source>
        <dbReference type="PIRSR" id="PIRSR613078-2"/>
    </source>
</evidence>
<proteinExistence type="inferred from homology"/>
<comment type="caution">
    <text evidence="7">The sequence shown here is derived from an EMBL/GenBank/DDBJ whole genome shotgun (WGS) entry which is preliminary data.</text>
</comment>
<dbReference type="EMBL" id="JAAROP010000016">
    <property type="protein sequence ID" value="MBC1323709.1"/>
    <property type="molecule type" value="Genomic_DNA"/>
</dbReference>
<dbReference type="NCBIfam" id="TIGR03162">
    <property type="entry name" value="ribazole_cobC"/>
    <property type="match status" value="1"/>
</dbReference>
<dbReference type="PIRSF" id="PIRSF000709">
    <property type="entry name" value="6PFK_2-Ptase"/>
    <property type="match status" value="1"/>
</dbReference>
<dbReference type="Gene3D" id="3.40.50.1240">
    <property type="entry name" value="Phosphoglycerate mutase-like"/>
    <property type="match status" value="1"/>
</dbReference>
<evidence type="ECO:0000256" key="5">
    <source>
        <dbReference type="PIRSR" id="PIRSR613078-1"/>
    </source>
</evidence>
<evidence type="ECO:0000256" key="3">
    <source>
        <dbReference type="ARBA" id="ARBA00023235"/>
    </source>
</evidence>
<dbReference type="Proteomes" id="UP000522007">
    <property type="component" value="Unassembled WGS sequence"/>
</dbReference>
<gene>
    <name evidence="7" type="primary">cobC</name>
    <name evidence="7" type="ORF">HB853_12295</name>
</gene>
<feature type="active site" description="Tele-phosphohistidine intermediate" evidence="5">
    <location>
        <position position="8"/>
    </location>
</feature>
<dbReference type="GO" id="GO:0006096">
    <property type="term" value="P:glycolytic process"/>
    <property type="evidence" value="ECO:0007669"/>
    <property type="project" value="UniProtKB-KW"/>
</dbReference>
<dbReference type="InterPro" id="IPR005952">
    <property type="entry name" value="Phosphogly_mut1"/>
</dbReference>
<organism evidence="7 8">
    <name type="scientific">Listeria welshimeri</name>
    <dbReference type="NCBI Taxonomy" id="1643"/>
    <lineage>
        <taxon>Bacteria</taxon>
        <taxon>Bacillati</taxon>
        <taxon>Bacillota</taxon>
        <taxon>Bacilli</taxon>
        <taxon>Bacillales</taxon>
        <taxon>Listeriaceae</taxon>
        <taxon>Listeria</taxon>
    </lineage>
</organism>
<dbReference type="AlphaFoldDB" id="A0A7X0TB73"/>
<comment type="similarity">
    <text evidence="1">Belongs to the phosphoglycerate mutase family. BPG-dependent PGAM subfamily.</text>
</comment>
<dbReference type="Pfam" id="PF00300">
    <property type="entry name" value="His_Phos_1"/>
    <property type="match status" value="1"/>
</dbReference>
<keyword evidence="2" id="KW-0324">Glycolysis</keyword>
<evidence type="ECO:0000256" key="2">
    <source>
        <dbReference type="ARBA" id="ARBA00023152"/>
    </source>
</evidence>
<evidence type="ECO:0000256" key="4">
    <source>
        <dbReference type="NCBIfam" id="TIGR03162"/>
    </source>
</evidence>
<evidence type="ECO:0000313" key="7">
    <source>
        <dbReference type="EMBL" id="MBC1323709.1"/>
    </source>
</evidence>
<dbReference type="GO" id="GO:0016868">
    <property type="term" value="F:intramolecular phosphotransferase activity"/>
    <property type="evidence" value="ECO:0007669"/>
    <property type="project" value="InterPro"/>
</dbReference>
<evidence type="ECO:0000256" key="1">
    <source>
        <dbReference type="ARBA" id="ARBA00006717"/>
    </source>
</evidence>